<protein>
    <submittedName>
        <fullName evidence="1">Uncharacterized protein</fullName>
    </submittedName>
</protein>
<dbReference type="EMBL" id="AP024355">
    <property type="protein sequence ID" value="BCR05697.1"/>
    <property type="molecule type" value="Genomic_DNA"/>
</dbReference>
<proteinExistence type="predicted"/>
<evidence type="ECO:0000313" key="1">
    <source>
        <dbReference type="EMBL" id="BCR05697.1"/>
    </source>
</evidence>
<reference evidence="1 2" key="2">
    <citation type="journal article" date="2021" name="Int. J. Syst. Evol. Microbiol.">
        <title>Isolation and Polyphasic Characterization of Desulfuromonas versatilis sp. Nov., an Electrogenic Bacteria Capable of Versatile Metabolism Isolated from a Graphene Oxide-Reducing Enrichment Culture.</title>
        <authorList>
            <person name="Xie L."/>
            <person name="Yoshida N."/>
            <person name="Ishii S."/>
            <person name="Meng L."/>
        </authorList>
    </citation>
    <scope>NUCLEOTIDE SEQUENCE [LARGE SCALE GENOMIC DNA]</scope>
    <source>
        <strain evidence="1 2">NIT-T3</strain>
    </source>
</reference>
<name>A0ABN6E059_9BACT</name>
<gene>
    <name evidence="1" type="ORF">DESUT3_27660</name>
</gene>
<reference evidence="1 2" key="1">
    <citation type="journal article" date="2016" name="C (Basel)">
        <title>Selective Growth of and Electricity Production by Marine Exoelectrogenic Bacteria in Self-Aggregated Hydrogel of Microbially Reduced Graphene Oxide.</title>
        <authorList>
            <person name="Yoshida N."/>
            <person name="Goto Y."/>
            <person name="Miyata Y."/>
        </authorList>
    </citation>
    <scope>NUCLEOTIDE SEQUENCE [LARGE SCALE GENOMIC DNA]</scope>
    <source>
        <strain evidence="1 2">NIT-T3</strain>
    </source>
</reference>
<sequence>MKGKKTTGKQAQSEKEMHVKIRGTDYDITKARKKELTFGNFGLSRDEVATKSTPEPFGP</sequence>
<evidence type="ECO:0000313" key="2">
    <source>
        <dbReference type="Proteomes" id="UP001319827"/>
    </source>
</evidence>
<dbReference type="Proteomes" id="UP001319827">
    <property type="component" value="Chromosome"/>
</dbReference>
<accession>A0ABN6E059</accession>
<organism evidence="1 2">
    <name type="scientific">Desulfuromonas versatilis</name>
    <dbReference type="NCBI Taxonomy" id="2802975"/>
    <lineage>
        <taxon>Bacteria</taxon>
        <taxon>Pseudomonadati</taxon>
        <taxon>Thermodesulfobacteriota</taxon>
        <taxon>Desulfuromonadia</taxon>
        <taxon>Desulfuromonadales</taxon>
        <taxon>Desulfuromonadaceae</taxon>
        <taxon>Desulfuromonas</taxon>
    </lineage>
</organism>
<keyword evidence="2" id="KW-1185">Reference proteome</keyword>
<dbReference type="RefSeq" id="WP_221249105.1">
    <property type="nucleotide sequence ID" value="NZ_AP024355.1"/>
</dbReference>